<dbReference type="Proteomes" id="UP000245207">
    <property type="component" value="Unassembled WGS sequence"/>
</dbReference>
<evidence type="ECO:0000313" key="1">
    <source>
        <dbReference type="EMBL" id="PWA99176.1"/>
    </source>
</evidence>
<dbReference type="EMBL" id="PKPP01000032">
    <property type="protein sequence ID" value="PWA99176.1"/>
    <property type="molecule type" value="Genomic_DNA"/>
</dbReference>
<comment type="caution">
    <text evidence="1">The sequence shown here is derived from an EMBL/GenBank/DDBJ whole genome shotgun (WGS) entry which is preliminary data.</text>
</comment>
<evidence type="ECO:0008006" key="3">
    <source>
        <dbReference type="Google" id="ProtNLM"/>
    </source>
</evidence>
<dbReference type="PANTHER" id="PTHR33240:SF15">
    <property type="entry name" value="GAG-PRO-LIKE PROTEIN"/>
    <property type="match status" value="1"/>
</dbReference>
<dbReference type="PANTHER" id="PTHR33240">
    <property type="entry name" value="OS08G0508500 PROTEIN"/>
    <property type="match status" value="1"/>
</dbReference>
<gene>
    <name evidence="1" type="ORF">CTI12_AA011030</name>
</gene>
<evidence type="ECO:0000313" key="2">
    <source>
        <dbReference type="Proteomes" id="UP000245207"/>
    </source>
</evidence>
<dbReference type="OrthoDB" id="1746852at2759"/>
<name>A0A2U1QME8_ARTAN</name>
<proteinExistence type="predicted"/>
<accession>A0A2U1QME8</accession>
<dbReference type="AlphaFoldDB" id="A0A2U1QME8"/>
<keyword evidence="2" id="KW-1185">Reference proteome</keyword>
<organism evidence="1 2">
    <name type="scientific">Artemisia annua</name>
    <name type="common">Sweet wormwood</name>
    <dbReference type="NCBI Taxonomy" id="35608"/>
    <lineage>
        <taxon>Eukaryota</taxon>
        <taxon>Viridiplantae</taxon>
        <taxon>Streptophyta</taxon>
        <taxon>Embryophyta</taxon>
        <taxon>Tracheophyta</taxon>
        <taxon>Spermatophyta</taxon>
        <taxon>Magnoliopsida</taxon>
        <taxon>eudicotyledons</taxon>
        <taxon>Gunneridae</taxon>
        <taxon>Pentapetalae</taxon>
        <taxon>asterids</taxon>
        <taxon>campanulids</taxon>
        <taxon>Asterales</taxon>
        <taxon>Asteraceae</taxon>
        <taxon>Asteroideae</taxon>
        <taxon>Anthemideae</taxon>
        <taxon>Artemisiinae</taxon>
        <taxon>Artemisia</taxon>
    </lineage>
</organism>
<sequence>MIASYKENIIYVDRGRSIDIMYKSCINKLPENIRHDLRPPTTPLIGFSGGRSYPEDVISLEFTVRTYPLSKSIMMDFHIVKSTLKYNVLMGRSTLQKLSIGVSTIRSLAEFPTMVG</sequence>
<reference evidence="1 2" key="1">
    <citation type="journal article" date="2018" name="Mol. Plant">
        <title>The genome of Artemisia annua provides insight into the evolution of Asteraceae family and artemisinin biosynthesis.</title>
        <authorList>
            <person name="Shen Q."/>
            <person name="Zhang L."/>
            <person name="Liao Z."/>
            <person name="Wang S."/>
            <person name="Yan T."/>
            <person name="Shi P."/>
            <person name="Liu M."/>
            <person name="Fu X."/>
            <person name="Pan Q."/>
            <person name="Wang Y."/>
            <person name="Lv Z."/>
            <person name="Lu X."/>
            <person name="Zhang F."/>
            <person name="Jiang W."/>
            <person name="Ma Y."/>
            <person name="Chen M."/>
            <person name="Hao X."/>
            <person name="Li L."/>
            <person name="Tang Y."/>
            <person name="Lv G."/>
            <person name="Zhou Y."/>
            <person name="Sun X."/>
            <person name="Brodelius P.E."/>
            <person name="Rose J.K.C."/>
            <person name="Tang K."/>
        </authorList>
    </citation>
    <scope>NUCLEOTIDE SEQUENCE [LARGE SCALE GENOMIC DNA]</scope>
    <source>
        <strain evidence="2">cv. Huhao1</strain>
        <tissue evidence="1">Leaf</tissue>
    </source>
</reference>
<protein>
    <recommendedName>
        <fullName evidence="3">Reverse transcriptase domain-containing protein</fullName>
    </recommendedName>
</protein>